<dbReference type="Gramene" id="AET3Gv20435800.1">
    <property type="protein sequence ID" value="AET3Gv20435800.1"/>
    <property type="gene ID" value="AET3Gv20435800"/>
</dbReference>
<dbReference type="AlphaFoldDB" id="A0A453ESD3"/>
<dbReference type="Proteomes" id="UP000015105">
    <property type="component" value="Chromosome 3D"/>
</dbReference>
<organism evidence="1 2">
    <name type="scientific">Aegilops tauschii subsp. strangulata</name>
    <name type="common">Goatgrass</name>
    <dbReference type="NCBI Taxonomy" id="200361"/>
    <lineage>
        <taxon>Eukaryota</taxon>
        <taxon>Viridiplantae</taxon>
        <taxon>Streptophyta</taxon>
        <taxon>Embryophyta</taxon>
        <taxon>Tracheophyta</taxon>
        <taxon>Spermatophyta</taxon>
        <taxon>Magnoliopsida</taxon>
        <taxon>Liliopsida</taxon>
        <taxon>Poales</taxon>
        <taxon>Poaceae</taxon>
        <taxon>BOP clade</taxon>
        <taxon>Pooideae</taxon>
        <taxon>Triticodae</taxon>
        <taxon>Triticeae</taxon>
        <taxon>Triticinae</taxon>
        <taxon>Aegilops</taxon>
    </lineage>
</organism>
<keyword evidence="2" id="KW-1185">Reference proteome</keyword>
<name>A0A453ESD3_AEGTS</name>
<accession>A0A453ESD3</accession>
<reference evidence="2" key="2">
    <citation type="journal article" date="2017" name="Nat. Plants">
        <title>The Aegilops tauschii genome reveals multiple impacts of transposons.</title>
        <authorList>
            <person name="Zhao G."/>
            <person name="Zou C."/>
            <person name="Li K."/>
            <person name="Wang K."/>
            <person name="Li T."/>
            <person name="Gao L."/>
            <person name="Zhang X."/>
            <person name="Wang H."/>
            <person name="Yang Z."/>
            <person name="Liu X."/>
            <person name="Jiang W."/>
            <person name="Mao L."/>
            <person name="Kong X."/>
            <person name="Jiao Y."/>
            <person name="Jia J."/>
        </authorList>
    </citation>
    <scope>NUCLEOTIDE SEQUENCE [LARGE SCALE GENOMIC DNA]</scope>
    <source>
        <strain evidence="2">cv. AL8/78</strain>
    </source>
</reference>
<dbReference type="EnsemblPlants" id="AET3Gv20435800.1">
    <property type="protein sequence ID" value="AET3Gv20435800.1"/>
    <property type="gene ID" value="AET3Gv20435800"/>
</dbReference>
<reference evidence="1" key="3">
    <citation type="journal article" date="2017" name="Nature">
        <title>Genome sequence of the progenitor of the wheat D genome Aegilops tauschii.</title>
        <authorList>
            <person name="Luo M.C."/>
            <person name="Gu Y.Q."/>
            <person name="Puiu D."/>
            <person name="Wang H."/>
            <person name="Twardziok S.O."/>
            <person name="Deal K.R."/>
            <person name="Huo N."/>
            <person name="Zhu T."/>
            <person name="Wang L."/>
            <person name="Wang Y."/>
            <person name="McGuire P.E."/>
            <person name="Liu S."/>
            <person name="Long H."/>
            <person name="Ramasamy R.K."/>
            <person name="Rodriguez J.C."/>
            <person name="Van S.L."/>
            <person name="Yuan L."/>
            <person name="Wang Z."/>
            <person name="Xia Z."/>
            <person name="Xiao L."/>
            <person name="Anderson O.D."/>
            <person name="Ouyang S."/>
            <person name="Liang Y."/>
            <person name="Zimin A.V."/>
            <person name="Pertea G."/>
            <person name="Qi P."/>
            <person name="Bennetzen J.L."/>
            <person name="Dai X."/>
            <person name="Dawson M.W."/>
            <person name="Muller H.G."/>
            <person name="Kugler K."/>
            <person name="Rivarola-Duarte L."/>
            <person name="Spannagl M."/>
            <person name="Mayer K.F.X."/>
            <person name="Lu F.H."/>
            <person name="Bevan M.W."/>
            <person name="Leroy P."/>
            <person name="Li P."/>
            <person name="You F.M."/>
            <person name="Sun Q."/>
            <person name="Liu Z."/>
            <person name="Lyons E."/>
            <person name="Wicker T."/>
            <person name="Salzberg S.L."/>
            <person name="Devos K.M."/>
            <person name="Dvorak J."/>
        </authorList>
    </citation>
    <scope>NUCLEOTIDE SEQUENCE [LARGE SCALE GENOMIC DNA]</scope>
    <source>
        <strain evidence="1">cv. AL8/78</strain>
    </source>
</reference>
<sequence>KNRCLLSKWLHKLSVETEGTWVQILHNKYLQSKTLAQVTVRPNDSPFWKGLMRTKAAFFHRTKFTIGNSNSTRFWEDTWLGE</sequence>
<proteinExistence type="predicted"/>
<reference evidence="1" key="5">
    <citation type="journal article" date="2021" name="G3 (Bethesda)">
        <title>Aegilops tauschii genome assembly Aet v5.0 features greater sequence contiguity and improved annotation.</title>
        <authorList>
            <person name="Wang L."/>
            <person name="Zhu T."/>
            <person name="Rodriguez J.C."/>
            <person name="Deal K.R."/>
            <person name="Dubcovsky J."/>
            <person name="McGuire P.E."/>
            <person name="Lux T."/>
            <person name="Spannagl M."/>
            <person name="Mayer K.F.X."/>
            <person name="Baldrich P."/>
            <person name="Meyers B.C."/>
            <person name="Huo N."/>
            <person name="Gu Y.Q."/>
            <person name="Zhou H."/>
            <person name="Devos K.M."/>
            <person name="Bennetzen J.L."/>
            <person name="Unver T."/>
            <person name="Budak H."/>
            <person name="Gulick P.J."/>
            <person name="Galiba G."/>
            <person name="Kalapos B."/>
            <person name="Nelson D.R."/>
            <person name="Li P."/>
            <person name="You F.M."/>
            <person name="Luo M.C."/>
            <person name="Dvorak J."/>
        </authorList>
    </citation>
    <scope>NUCLEOTIDE SEQUENCE [LARGE SCALE GENOMIC DNA]</scope>
    <source>
        <strain evidence="1">cv. AL8/78</strain>
    </source>
</reference>
<dbReference type="STRING" id="200361.A0A453ESD3"/>
<protein>
    <recommendedName>
        <fullName evidence="3">Reverse transcriptase zinc-binding domain-containing protein</fullName>
    </recommendedName>
</protein>
<evidence type="ECO:0000313" key="1">
    <source>
        <dbReference type="EnsemblPlants" id="AET3Gv20435800.1"/>
    </source>
</evidence>
<reference evidence="1" key="4">
    <citation type="submission" date="2019-03" db="UniProtKB">
        <authorList>
            <consortium name="EnsemblPlants"/>
        </authorList>
    </citation>
    <scope>IDENTIFICATION</scope>
</reference>
<reference evidence="2" key="1">
    <citation type="journal article" date="2014" name="Science">
        <title>Ancient hybridizations among the ancestral genomes of bread wheat.</title>
        <authorList>
            <consortium name="International Wheat Genome Sequencing Consortium,"/>
            <person name="Marcussen T."/>
            <person name="Sandve S.R."/>
            <person name="Heier L."/>
            <person name="Spannagl M."/>
            <person name="Pfeifer M."/>
            <person name="Jakobsen K.S."/>
            <person name="Wulff B.B."/>
            <person name="Steuernagel B."/>
            <person name="Mayer K.F."/>
            <person name="Olsen O.A."/>
        </authorList>
    </citation>
    <scope>NUCLEOTIDE SEQUENCE [LARGE SCALE GENOMIC DNA]</scope>
    <source>
        <strain evidence="2">cv. AL8/78</strain>
    </source>
</reference>
<evidence type="ECO:0000313" key="2">
    <source>
        <dbReference type="Proteomes" id="UP000015105"/>
    </source>
</evidence>
<evidence type="ECO:0008006" key="3">
    <source>
        <dbReference type="Google" id="ProtNLM"/>
    </source>
</evidence>